<feature type="domain" description="Flavin reductase like" evidence="4">
    <location>
        <begin position="14"/>
        <end position="156"/>
    </location>
</feature>
<proteinExistence type="inferred from homology"/>
<dbReference type="PANTHER" id="PTHR43567">
    <property type="entry name" value="FLAVOREDOXIN-RELATED-RELATED"/>
    <property type="match status" value="1"/>
</dbReference>
<dbReference type="RefSeq" id="WP_023871614.1">
    <property type="nucleotide sequence ID" value="NC_023018.2"/>
</dbReference>
<dbReference type="STRING" id="93220.A6P55_01240"/>
<dbReference type="InterPro" id="IPR002563">
    <property type="entry name" value="Flavin_Rdtase-like_dom"/>
</dbReference>
<dbReference type="AlphaFoldDB" id="A0A378YFX4"/>
<dbReference type="KEGG" id="prb:X636_00320"/>
<dbReference type="SMR" id="A0A378YFX4"/>
<comment type="similarity">
    <text evidence="3">Belongs to the flavoredoxin family.</text>
</comment>
<evidence type="ECO:0000259" key="4">
    <source>
        <dbReference type="SMART" id="SM00903"/>
    </source>
</evidence>
<dbReference type="Gene3D" id="2.30.110.10">
    <property type="entry name" value="Electron Transport, Fmn-binding Protein, Chain A"/>
    <property type="match status" value="1"/>
</dbReference>
<comment type="cofactor">
    <cofactor evidence="1">
        <name>FMN</name>
        <dbReference type="ChEBI" id="CHEBI:58210"/>
    </cofactor>
</comment>
<dbReference type="KEGG" id="ppnm:LV28_04305"/>
<dbReference type="PANTHER" id="PTHR43567:SF1">
    <property type="entry name" value="FLAVOREDOXIN"/>
    <property type="match status" value="1"/>
</dbReference>
<reference evidence="5 6" key="1">
    <citation type="submission" date="2018-06" db="EMBL/GenBank/DDBJ databases">
        <authorList>
            <consortium name="Pathogen Informatics"/>
            <person name="Doyle S."/>
        </authorList>
    </citation>
    <scope>NUCLEOTIDE SEQUENCE [LARGE SCALE GENOMIC DNA]</scope>
    <source>
        <strain evidence="5 6">NCTC13160</strain>
    </source>
</reference>
<dbReference type="SUPFAM" id="SSF50475">
    <property type="entry name" value="FMN-binding split barrel"/>
    <property type="match status" value="1"/>
</dbReference>
<organism evidence="5 6">
    <name type="scientific">Pandoraea pnomenusa</name>
    <dbReference type="NCBI Taxonomy" id="93220"/>
    <lineage>
        <taxon>Bacteria</taxon>
        <taxon>Pseudomonadati</taxon>
        <taxon>Pseudomonadota</taxon>
        <taxon>Betaproteobacteria</taxon>
        <taxon>Burkholderiales</taxon>
        <taxon>Burkholderiaceae</taxon>
        <taxon>Pandoraea</taxon>
    </lineage>
</organism>
<dbReference type="OrthoDB" id="9792436at2"/>
<evidence type="ECO:0000256" key="1">
    <source>
        <dbReference type="ARBA" id="ARBA00001917"/>
    </source>
</evidence>
<dbReference type="SMART" id="SM00903">
    <property type="entry name" value="Flavin_Reduct"/>
    <property type="match status" value="1"/>
</dbReference>
<accession>A0A378YFX4</accession>
<sequence>MTERLPVALPKAYRLLNHGPTVLVGSAHAGRRNVMAAAWSMPVDFSPPKIAVVIDRNTLTRELVDASGEFSLNVPARAIARETLAVGSISGRDTDKFAPGTGVRAFSGSQIGAPLIEGCLAWLECRVIPEPHNQERYDLFLGEVVAAWADPRAFRDGRWQFGTDETGATGATGESAGSGGSGGLRSLHYIAGGNFFETGEAFEVKP</sequence>
<dbReference type="Proteomes" id="UP000254573">
    <property type="component" value="Unassembled WGS sequence"/>
</dbReference>
<protein>
    <submittedName>
        <fullName evidence="5">Flavoredoxin</fullName>
    </submittedName>
</protein>
<evidence type="ECO:0000313" key="5">
    <source>
        <dbReference type="EMBL" id="SUA75460.1"/>
    </source>
</evidence>
<dbReference type="InterPro" id="IPR012349">
    <property type="entry name" value="Split_barrel_FMN-bd"/>
</dbReference>
<evidence type="ECO:0000256" key="3">
    <source>
        <dbReference type="ARBA" id="ARBA00038054"/>
    </source>
</evidence>
<gene>
    <name evidence="5" type="primary">flr_1</name>
    <name evidence="5" type="ORF">NCTC13160_00848</name>
</gene>
<name>A0A378YFX4_9BURK</name>
<dbReference type="Pfam" id="PF01613">
    <property type="entry name" value="Flavin_Reduct"/>
    <property type="match status" value="1"/>
</dbReference>
<keyword evidence="2" id="KW-0285">Flavoprotein</keyword>
<dbReference type="GO" id="GO:0010181">
    <property type="term" value="F:FMN binding"/>
    <property type="evidence" value="ECO:0007669"/>
    <property type="project" value="InterPro"/>
</dbReference>
<dbReference type="InterPro" id="IPR052174">
    <property type="entry name" value="Flavoredoxin"/>
</dbReference>
<dbReference type="EMBL" id="UGSG01000001">
    <property type="protein sequence ID" value="SUA75460.1"/>
    <property type="molecule type" value="Genomic_DNA"/>
</dbReference>
<dbReference type="GeneID" id="57199332"/>
<evidence type="ECO:0000256" key="2">
    <source>
        <dbReference type="ARBA" id="ARBA00022630"/>
    </source>
</evidence>
<dbReference type="GO" id="GO:0016646">
    <property type="term" value="F:oxidoreductase activity, acting on the CH-NH group of donors, NAD or NADP as acceptor"/>
    <property type="evidence" value="ECO:0007669"/>
    <property type="project" value="UniProtKB-ARBA"/>
</dbReference>
<evidence type="ECO:0000313" key="6">
    <source>
        <dbReference type="Proteomes" id="UP000254573"/>
    </source>
</evidence>